<evidence type="ECO:0000313" key="3">
    <source>
        <dbReference type="Proteomes" id="UP001066276"/>
    </source>
</evidence>
<keyword evidence="3" id="KW-1185">Reference proteome</keyword>
<comment type="caution">
    <text evidence="2">The sequence shown here is derived from an EMBL/GenBank/DDBJ whole genome shotgun (WGS) entry which is preliminary data.</text>
</comment>
<feature type="compositionally biased region" description="Low complexity" evidence="1">
    <location>
        <begin position="22"/>
        <end position="35"/>
    </location>
</feature>
<evidence type="ECO:0000256" key="1">
    <source>
        <dbReference type="SAM" id="MobiDB-lite"/>
    </source>
</evidence>
<feature type="compositionally biased region" description="Polar residues" evidence="1">
    <location>
        <begin position="62"/>
        <end position="78"/>
    </location>
</feature>
<evidence type="ECO:0000313" key="2">
    <source>
        <dbReference type="EMBL" id="KAJ1202437.1"/>
    </source>
</evidence>
<dbReference type="AlphaFoldDB" id="A0AAV7VP18"/>
<reference evidence="2" key="1">
    <citation type="journal article" date="2022" name="bioRxiv">
        <title>Sequencing and chromosome-scale assembly of the giantPleurodeles waltlgenome.</title>
        <authorList>
            <person name="Brown T."/>
            <person name="Elewa A."/>
            <person name="Iarovenko S."/>
            <person name="Subramanian E."/>
            <person name="Araus A.J."/>
            <person name="Petzold A."/>
            <person name="Susuki M."/>
            <person name="Suzuki K.-i.T."/>
            <person name="Hayashi T."/>
            <person name="Toyoda A."/>
            <person name="Oliveira C."/>
            <person name="Osipova E."/>
            <person name="Leigh N.D."/>
            <person name="Simon A."/>
            <person name="Yun M.H."/>
        </authorList>
    </citation>
    <scope>NUCLEOTIDE SEQUENCE</scope>
    <source>
        <strain evidence="2">20211129_DDA</strain>
        <tissue evidence="2">Liver</tissue>
    </source>
</reference>
<dbReference type="EMBL" id="JANPWB010000003">
    <property type="protein sequence ID" value="KAJ1202437.1"/>
    <property type="molecule type" value="Genomic_DNA"/>
</dbReference>
<gene>
    <name evidence="2" type="ORF">NDU88_006237</name>
</gene>
<feature type="region of interest" description="Disordered" evidence="1">
    <location>
        <begin position="1"/>
        <end position="35"/>
    </location>
</feature>
<feature type="region of interest" description="Disordered" evidence="1">
    <location>
        <begin position="62"/>
        <end position="90"/>
    </location>
</feature>
<accession>A0AAV7VP18</accession>
<proteinExistence type="predicted"/>
<dbReference type="Proteomes" id="UP001066276">
    <property type="component" value="Chromosome 2_1"/>
</dbReference>
<protein>
    <submittedName>
        <fullName evidence="2">Uncharacterized protein</fullName>
    </submittedName>
</protein>
<organism evidence="2 3">
    <name type="scientific">Pleurodeles waltl</name>
    <name type="common">Iberian ribbed newt</name>
    <dbReference type="NCBI Taxonomy" id="8319"/>
    <lineage>
        <taxon>Eukaryota</taxon>
        <taxon>Metazoa</taxon>
        <taxon>Chordata</taxon>
        <taxon>Craniata</taxon>
        <taxon>Vertebrata</taxon>
        <taxon>Euteleostomi</taxon>
        <taxon>Amphibia</taxon>
        <taxon>Batrachia</taxon>
        <taxon>Caudata</taxon>
        <taxon>Salamandroidea</taxon>
        <taxon>Salamandridae</taxon>
        <taxon>Pleurodelinae</taxon>
        <taxon>Pleurodeles</taxon>
    </lineage>
</organism>
<name>A0AAV7VP18_PLEWA</name>
<sequence>MGEETETDTWVTPKPRQRRRNPPNSRLDQTQAAAERARAVVTATQCRNNSFTALCSEHISTLGSDTGSVVSSTRSNRTPHLMPGSVDDLI</sequence>